<keyword evidence="3" id="KW-1185">Reference proteome</keyword>
<sequence>MTAFVKKTLKGAHKRLVESLAQRAVDGLRREEEEEEGRGEREEEREKHG</sequence>
<evidence type="ECO:0000256" key="1">
    <source>
        <dbReference type="SAM" id="MobiDB-lite"/>
    </source>
</evidence>
<evidence type="ECO:0000313" key="3">
    <source>
        <dbReference type="Proteomes" id="UP000076863"/>
    </source>
</evidence>
<protein>
    <submittedName>
        <fullName evidence="2">Uncharacterized protein</fullName>
    </submittedName>
</protein>
<dbReference type="AlphaFoldDB" id="A0A167DK62"/>
<evidence type="ECO:0000313" key="2">
    <source>
        <dbReference type="EMBL" id="OAA42499.1"/>
    </source>
</evidence>
<dbReference type="Proteomes" id="UP000076863">
    <property type="component" value="Unassembled WGS sequence"/>
</dbReference>
<dbReference type="EMBL" id="AZHA01000014">
    <property type="protein sequence ID" value="OAA42499.1"/>
    <property type="molecule type" value="Genomic_DNA"/>
</dbReference>
<organism evidence="2 3">
    <name type="scientific">Beauveria brongniartii RCEF 3172</name>
    <dbReference type="NCBI Taxonomy" id="1081107"/>
    <lineage>
        <taxon>Eukaryota</taxon>
        <taxon>Fungi</taxon>
        <taxon>Dikarya</taxon>
        <taxon>Ascomycota</taxon>
        <taxon>Pezizomycotina</taxon>
        <taxon>Sordariomycetes</taxon>
        <taxon>Hypocreomycetidae</taxon>
        <taxon>Hypocreales</taxon>
        <taxon>Cordycipitaceae</taxon>
        <taxon>Beauveria</taxon>
        <taxon>Beauveria brongniartii</taxon>
    </lineage>
</organism>
<name>A0A167DK62_9HYPO</name>
<proteinExistence type="predicted"/>
<reference evidence="2 3" key="1">
    <citation type="journal article" date="2016" name="Genome Biol. Evol.">
        <title>Divergent and convergent evolution of fungal pathogenicity.</title>
        <authorList>
            <person name="Shang Y."/>
            <person name="Xiao G."/>
            <person name="Zheng P."/>
            <person name="Cen K."/>
            <person name="Zhan S."/>
            <person name="Wang C."/>
        </authorList>
    </citation>
    <scope>NUCLEOTIDE SEQUENCE [LARGE SCALE GENOMIC DNA]</scope>
    <source>
        <strain evidence="2 3">RCEF 3172</strain>
    </source>
</reference>
<comment type="caution">
    <text evidence="2">The sequence shown here is derived from an EMBL/GenBank/DDBJ whole genome shotgun (WGS) entry which is preliminary data.</text>
</comment>
<feature type="compositionally biased region" description="Basic and acidic residues" evidence="1">
    <location>
        <begin position="38"/>
        <end position="49"/>
    </location>
</feature>
<accession>A0A167DK62</accession>
<feature type="region of interest" description="Disordered" evidence="1">
    <location>
        <begin position="23"/>
        <end position="49"/>
    </location>
</feature>
<gene>
    <name evidence="2" type="ORF">BBO_05162</name>
</gene>